<keyword evidence="2" id="KW-0442">Lipid degradation</keyword>
<evidence type="ECO:0000256" key="4">
    <source>
        <dbReference type="SAM" id="Phobius"/>
    </source>
</evidence>
<feature type="transmembrane region" description="Helical" evidence="4">
    <location>
        <begin position="90"/>
        <end position="111"/>
    </location>
</feature>
<feature type="transmembrane region" description="Helical" evidence="4">
    <location>
        <begin position="57"/>
        <end position="78"/>
    </location>
</feature>
<reference evidence="5 6" key="1">
    <citation type="submission" date="2016-11" db="EMBL/GenBank/DDBJ databases">
        <authorList>
            <person name="Jaros S."/>
            <person name="Januszkiewicz K."/>
            <person name="Wedrychowicz H."/>
        </authorList>
    </citation>
    <scope>NUCLEOTIDE SEQUENCE [LARGE SCALE GENOMIC DNA]</scope>
    <source>
        <strain evidence="5 6">DSM 15930</strain>
    </source>
</reference>
<keyword evidence="4" id="KW-0472">Membrane</keyword>
<feature type="transmembrane region" description="Helical" evidence="4">
    <location>
        <begin position="6"/>
        <end position="22"/>
    </location>
</feature>
<dbReference type="PANTHER" id="PTHR10272">
    <property type="entry name" value="PLATELET-ACTIVATING FACTOR ACETYLHYDROLASE"/>
    <property type="match status" value="1"/>
</dbReference>
<keyword evidence="4" id="KW-0812">Transmembrane</keyword>
<dbReference type="SUPFAM" id="SSF53474">
    <property type="entry name" value="alpha/beta-Hydrolases"/>
    <property type="match status" value="1"/>
</dbReference>
<dbReference type="GO" id="GO:0003847">
    <property type="term" value="F:1-alkyl-2-acetylglycerophosphocholine esterase activity"/>
    <property type="evidence" value="ECO:0007669"/>
    <property type="project" value="TreeGrafter"/>
</dbReference>
<name>A0A1M7KK83_9FIRM</name>
<gene>
    <name evidence="5" type="ORF">SAMN02746066_02772</name>
</gene>
<sequence length="437" mass="49209">MGKLLLFVMILFEVIFAVAGIMKRSSHDRVKNIARIVAFVLFAILCATPIIELSFRWYALGALLLILAMKGLFQICNGKKIEKPYKKRRIILGAVLSSLIFFLVLVPALLFPQYTTPKTTGDYAVATADYTYIDKSRVDEKGANPYVNVSFWYPENVNDTFPLVVFDHGAFGVRESNHSVYLELASNGYVVCSIDHPGQSFYTKSKSGKVTYVNMNFLKEVNYGNSESCTAVEAYDLIQKWMKVRTADMNLTLDSILNNVNKENVGLPYSLINTEKIGLFGHSMGAATSVWVGGERSDIDAVINIDGPYFSEVYYDASTDEIRALGREYDKPILNIYSDQVWRQLKDGYESGVYAANKVSKDICQESFDMYLEGSKHLTLTDLALISPFLTDTLNGEKTTIDIEYCMKMEREAILEFFNCYLKEGPAYTKTGIFSNE</sequence>
<dbReference type="Pfam" id="PF03403">
    <property type="entry name" value="PAF-AH_p_II"/>
    <property type="match status" value="1"/>
</dbReference>
<dbReference type="InterPro" id="IPR029058">
    <property type="entry name" value="AB_hydrolase_fold"/>
</dbReference>
<dbReference type="Gene3D" id="3.40.50.1820">
    <property type="entry name" value="alpha/beta hydrolase"/>
    <property type="match status" value="1"/>
</dbReference>
<dbReference type="RefSeq" id="WP_073288708.1">
    <property type="nucleotide sequence ID" value="NZ_FRCP01000014.1"/>
</dbReference>
<organism evidence="5 6">
    <name type="scientific">Anaerosporobacter mobilis DSM 15930</name>
    <dbReference type="NCBI Taxonomy" id="1120996"/>
    <lineage>
        <taxon>Bacteria</taxon>
        <taxon>Bacillati</taxon>
        <taxon>Bacillota</taxon>
        <taxon>Clostridia</taxon>
        <taxon>Lachnospirales</taxon>
        <taxon>Lachnospiraceae</taxon>
        <taxon>Anaerosporobacter</taxon>
    </lineage>
</organism>
<keyword evidence="4" id="KW-1133">Transmembrane helix</keyword>
<keyword evidence="1 5" id="KW-0378">Hydrolase</keyword>
<protein>
    <submittedName>
        <fullName evidence="5">Alpha/beta hydrolase family protein</fullName>
    </submittedName>
</protein>
<dbReference type="GO" id="GO:0016042">
    <property type="term" value="P:lipid catabolic process"/>
    <property type="evidence" value="ECO:0007669"/>
    <property type="project" value="UniProtKB-KW"/>
</dbReference>
<evidence type="ECO:0000256" key="3">
    <source>
        <dbReference type="ARBA" id="ARBA00023098"/>
    </source>
</evidence>
<evidence type="ECO:0000313" key="5">
    <source>
        <dbReference type="EMBL" id="SHM65783.1"/>
    </source>
</evidence>
<evidence type="ECO:0000256" key="2">
    <source>
        <dbReference type="ARBA" id="ARBA00022963"/>
    </source>
</evidence>
<dbReference type="Proteomes" id="UP000184038">
    <property type="component" value="Unassembled WGS sequence"/>
</dbReference>
<feature type="transmembrane region" description="Helical" evidence="4">
    <location>
        <begin position="34"/>
        <end position="51"/>
    </location>
</feature>
<dbReference type="OrthoDB" id="9814760at2"/>
<proteinExistence type="predicted"/>
<keyword evidence="6" id="KW-1185">Reference proteome</keyword>
<evidence type="ECO:0000256" key="1">
    <source>
        <dbReference type="ARBA" id="ARBA00022801"/>
    </source>
</evidence>
<keyword evidence="3" id="KW-0443">Lipid metabolism</keyword>
<dbReference type="AlphaFoldDB" id="A0A1M7KK83"/>
<accession>A0A1M7KK83</accession>
<evidence type="ECO:0000313" key="6">
    <source>
        <dbReference type="Proteomes" id="UP000184038"/>
    </source>
</evidence>
<dbReference type="STRING" id="1120996.SAMN02746066_02772"/>
<dbReference type="EMBL" id="FRCP01000014">
    <property type="protein sequence ID" value="SHM65783.1"/>
    <property type="molecule type" value="Genomic_DNA"/>
</dbReference>
<dbReference type="PANTHER" id="PTHR10272:SF0">
    <property type="entry name" value="PLATELET-ACTIVATING FACTOR ACETYLHYDROLASE"/>
    <property type="match status" value="1"/>
</dbReference>